<dbReference type="GO" id="GO:0033818">
    <property type="term" value="F:beta-ketoacyl-acyl-carrier-protein synthase III activity"/>
    <property type="evidence" value="ECO:0007669"/>
    <property type="project" value="UniProtKB-EC"/>
</dbReference>
<organism evidence="12 13">
    <name type="scientific">Sporosarcina limicola</name>
    <dbReference type="NCBI Taxonomy" id="34101"/>
    <lineage>
        <taxon>Bacteria</taxon>
        <taxon>Bacillati</taxon>
        <taxon>Bacillota</taxon>
        <taxon>Bacilli</taxon>
        <taxon>Bacillales</taxon>
        <taxon>Caryophanaceae</taxon>
        <taxon>Sporosarcina</taxon>
    </lineage>
</organism>
<proteinExistence type="inferred from homology"/>
<keyword evidence="13" id="KW-1185">Reference proteome</keyword>
<keyword evidence="3" id="KW-0963">Cytoplasm</keyword>
<dbReference type="RefSeq" id="WP_192600660.1">
    <property type="nucleotide sequence ID" value="NZ_JADBEL010000048.1"/>
</dbReference>
<keyword evidence="5 12" id="KW-0808">Transferase</keyword>
<dbReference type="InterPro" id="IPR016039">
    <property type="entry name" value="Thiolase-like"/>
</dbReference>
<name>A0A927RH31_9BACL</name>
<evidence type="ECO:0000256" key="3">
    <source>
        <dbReference type="ARBA" id="ARBA00022490"/>
    </source>
</evidence>
<dbReference type="AlphaFoldDB" id="A0A927RH31"/>
<dbReference type="EC" id="2.3.1.180" evidence="12"/>
<keyword evidence="9 12" id="KW-0012">Acyltransferase</keyword>
<keyword evidence="8" id="KW-0275">Fatty acid biosynthesis</keyword>
<dbReference type="InterPro" id="IPR013747">
    <property type="entry name" value="ACP_syn_III_C"/>
</dbReference>
<dbReference type="Gene3D" id="3.40.47.10">
    <property type="match status" value="1"/>
</dbReference>
<reference evidence="12" key="1">
    <citation type="submission" date="2020-10" db="EMBL/GenBank/DDBJ databases">
        <title>Genomic Encyclopedia of Type Strains, Phase IV (KMG-IV): sequencing the most valuable type-strain genomes for metagenomic binning, comparative biology and taxonomic classification.</title>
        <authorList>
            <person name="Goeker M."/>
        </authorList>
    </citation>
    <scope>NUCLEOTIDE SEQUENCE</scope>
    <source>
        <strain evidence="12">DSM 13886</strain>
    </source>
</reference>
<dbReference type="CDD" id="cd00830">
    <property type="entry name" value="KAS_III"/>
    <property type="match status" value="1"/>
</dbReference>
<keyword evidence="4" id="KW-0444">Lipid biosynthesis</keyword>
<dbReference type="EMBL" id="JADBEL010000048">
    <property type="protein sequence ID" value="MBE1557072.1"/>
    <property type="molecule type" value="Genomic_DNA"/>
</dbReference>
<evidence type="ECO:0000259" key="10">
    <source>
        <dbReference type="Pfam" id="PF08541"/>
    </source>
</evidence>
<evidence type="ECO:0000256" key="9">
    <source>
        <dbReference type="ARBA" id="ARBA00023315"/>
    </source>
</evidence>
<comment type="caution">
    <text evidence="12">The sequence shown here is derived from an EMBL/GenBank/DDBJ whole genome shotgun (WGS) entry which is preliminary data.</text>
</comment>
<dbReference type="Pfam" id="PF08541">
    <property type="entry name" value="ACP_syn_III_C"/>
    <property type="match status" value="1"/>
</dbReference>
<keyword evidence="6" id="KW-0276">Fatty acid metabolism</keyword>
<evidence type="ECO:0000256" key="5">
    <source>
        <dbReference type="ARBA" id="ARBA00022679"/>
    </source>
</evidence>
<dbReference type="Pfam" id="PF08545">
    <property type="entry name" value="ACP_syn_III"/>
    <property type="match status" value="1"/>
</dbReference>
<dbReference type="InterPro" id="IPR004655">
    <property type="entry name" value="FabH"/>
</dbReference>
<protein>
    <submittedName>
        <fullName evidence="12">3-oxoacyl-[acyl-carrier-protein] synthase-3</fullName>
        <ecNumber evidence="12">2.3.1.180</ecNumber>
    </submittedName>
</protein>
<dbReference type="PANTHER" id="PTHR34069">
    <property type="entry name" value="3-OXOACYL-[ACYL-CARRIER-PROTEIN] SYNTHASE 3"/>
    <property type="match status" value="1"/>
</dbReference>
<feature type="domain" description="Beta-ketoacyl-[acyl-carrier-protein] synthase III N-terminal" evidence="11">
    <location>
        <begin position="127"/>
        <end position="204"/>
    </location>
</feature>
<evidence type="ECO:0000256" key="4">
    <source>
        <dbReference type="ARBA" id="ARBA00022516"/>
    </source>
</evidence>
<evidence type="ECO:0000256" key="8">
    <source>
        <dbReference type="ARBA" id="ARBA00023160"/>
    </source>
</evidence>
<dbReference type="GO" id="GO:0006633">
    <property type="term" value="P:fatty acid biosynthetic process"/>
    <property type="evidence" value="ECO:0007669"/>
    <property type="project" value="UniProtKB-KW"/>
</dbReference>
<evidence type="ECO:0000259" key="11">
    <source>
        <dbReference type="Pfam" id="PF08545"/>
    </source>
</evidence>
<dbReference type="Proteomes" id="UP000658225">
    <property type="component" value="Unassembled WGS sequence"/>
</dbReference>
<dbReference type="SUPFAM" id="SSF53901">
    <property type="entry name" value="Thiolase-like"/>
    <property type="match status" value="1"/>
</dbReference>
<dbReference type="NCBIfam" id="NF006829">
    <property type="entry name" value="PRK09352.1"/>
    <property type="match status" value="1"/>
</dbReference>
<dbReference type="InterPro" id="IPR013751">
    <property type="entry name" value="ACP_syn_III_N"/>
</dbReference>
<comment type="pathway">
    <text evidence="1">Lipid metabolism.</text>
</comment>
<dbReference type="GO" id="GO:0044550">
    <property type="term" value="P:secondary metabolite biosynthetic process"/>
    <property type="evidence" value="ECO:0007669"/>
    <property type="project" value="TreeGrafter"/>
</dbReference>
<accession>A0A927RH31</accession>
<dbReference type="PANTHER" id="PTHR34069:SF2">
    <property type="entry name" value="BETA-KETOACYL-[ACYL-CARRIER-PROTEIN] SYNTHASE III"/>
    <property type="match status" value="1"/>
</dbReference>
<dbReference type="GO" id="GO:0004315">
    <property type="term" value="F:3-oxoacyl-[acyl-carrier-protein] synthase activity"/>
    <property type="evidence" value="ECO:0007669"/>
    <property type="project" value="InterPro"/>
</dbReference>
<evidence type="ECO:0000256" key="7">
    <source>
        <dbReference type="ARBA" id="ARBA00023098"/>
    </source>
</evidence>
<evidence type="ECO:0000313" key="12">
    <source>
        <dbReference type="EMBL" id="MBE1557072.1"/>
    </source>
</evidence>
<comment type="similarity">
    <text evidence="2">Belongs to the thiolase-like superfamily. FabH family.</text>
</comment>
<evidence type="ECO:0000256" key="2">
    <source>
        <dbReference type="ARBA" id="ARBA00008642"/>
    </source>
</evidence>
<evidence type="ECO:0000256" key="1">
    <source>
        <dbReference type="ARBA" id="ARBA00005189"/>
    </source>
</evidence>
<dbReference type="NCBIfam" id="TIGR00747">
    <property type="entry name" value="fabH"/>
    <property type="match status" value="1"/>
</dbReference>
<sequence>MGINVANRKIEVGTMPGMNQVNSGIVGFGAYIPDQTVTNQDLENCLDTTKEWIAEKTGIFERRVLDSDNATSYMCIEAAKEALRNTGILAKDLDAIVITTFTPDYILPSTALIVKEAIGADKAIPIDLNQVACAGTLYGMVVGQHFLMNPNHKNVMVIGAETMSRITNPQDRSTYVFFGDAAGAIILRRMKKGVESGILGWDIQSKLSMDVHVPAGGSKYPISQEQLEQGRQYLNMNGRSVWENATTKLPESIRSLLDKHKVNKNDVDLFLLHQANLNIIKECMSLLDMPMEKTFCNVNKYGNTSAATLPVVLNDAYNSGKINHGDLLVFATIGAGYFWGSMLVKFSENAADFE</sequence>
<gene>
    <name evidence="12" type="ORF">H4683_004204</name>
</gene>
<evidence type="ECO:0000256" key="6">
    <source>
        <dbReference type="ARBA" id="ARBA00022832"/>
    </source>
</evidence>
<keyword evidence="7" id="KW-0443">Lipid metabolism</keyword>
<feature type="domain" description="Beta-ketoacyl-[acyl-carrier-protein] synthase III C-terminal" evidence="10">
    <location>
        <begin position="257"/>
        <end position="345"/>
    </location>
</feature>
<evidence type="ECO:0000313" key="13">
    <source>
        <dbReference type="Proteomes" id="UP000658225"/>
    </source>
</evidence>